<dbReference type="RefSeq" id="WP_089732151.1">
    <property type="nucleotide sequence ID" value="NZ_FNIA01000005.1"/>
</dbReference>
<dbReference type="STRING" id="996166.SAMN05192554_105151"/>
<evidence type="ECO:0000259" key="2">
    <source>
        <dbReference type="Pfam" id="PF00561"/>
    </source>
</evidence>
<dbReference type="InterPro" id="IPR050471">
    <property type="entry name" value="AB_hydrolase"/>
</dbReference>
<dbReference type="InterPro" id="IPR000073">
    <property type="entry name" value="AB_hydrolase_1"/>
</dbReference>
<dbReference type="Gene3D" id="3.40.50.1820">
    <property type="entry name" value="alpha/beta hydrolase"/>
    <property type="match status" value="1"/>
</dbReference>
<dbReference type="PANTHER" id="PTHR43433:SF10">
    <property type="entry name" value="AB HYDROLASE-1 DOMAIN-CONTAINING PROTEIN"/>
    <property type="match status" value="1"/>
</dbReference>
<dbReference type="PANTHER" id="PTHR43433">
    <property type="entry name" value="HYDROLASE, ALPHA/BETA FOLD FAMILY PROTEIN"/>
    <property type="match status" value="1"/>
</dbReference>
<keyword evidence="4" id="KW-1185">Reference proteome</keyword>
<accession>A0A1G9V2I1</accession>
<organism evidence="3 4">
    <name type="scientific">Haloarchaeobius iranensis</name>
    <dbReference type="NCBI Taxonomy" id="996166"/>
    <lineage>
        <taxon>Archaea</taxon>
        <taxon>Methanobacteriati</taxon>
        <taxon>Methanobacteriota</taxon>
        <taxon>Stenosarchaea group</taxon>
        <taxon>Halobacteria</taxon>
        <taxon>Halobacteriales</taxon>
        <taxon>Halorubellaceae</taxon>
        <taxon>Haloarchaeobius</taxon>
    </lineage>
</organism>
<dbReference type="OrthoDB" id="9890at2157"/>
<dbReference type="InterPro" id="IPR029058">
    <property type="entry name" value="AB_hydrolase_fold"/>
</dbReference>
<dbReference type="Proteomes" id="UP000199370">
    <property type="component" value="Unassembled WGS sequence"/>
</dbReference>
<evidence type="ECO:0000313" key="4">
    <source>
        <dbReference type="Proteomes" id="UP000199370"/>
    </source>
</evidence>
<dbReference type="PRINTS" id="PR00111">
    <property type="entry name" value="ABHYDROLASE"/>
</dbReference>
<dbReference type="Pfam" id="PF00561">
    <property type="entry name" value="Abhydrolase_1"/>
    <property type="match status" value="1"/>
</dbReference>
<dbReference type="AlphaFoldDB" id="A0A1G9V2I1"/>
<dbReference type="EMBL" id="FNIA01000005">
    <property type="protein sequence ID" value="SDM66303.1"/>
    <property type="molecule type" value="Genomic_DNA"/>
</dbReference>
<feature type="domain" description="AB hydrolase-1" evidence="2">
    <location>
        <begin position="56"/>
        <end position="169"/>
    </location>
</feature>
<gene>
    <name evidence="3" type="ORF">SAMN05192554_105151</name>
</gene>
<evidence type="ECO:0000313" key="3">
    <source>
        <dbReference type="EMBL" id="SDM66303.1"/>
    </source>
</evidence>
<sequence>MSSSPDLQDAPPADAESAGARPAESGTTATATATTATTTDGRTVAYAEYGAADGTPVVFLHGTPGSHVLGRLFDDVARERDCRIVAPARPGYGDSDPAPDATVADIADDLVAVLDHAGVERAPVVGFSGGAAVAIALAGRHPNRVEAVHSVSGVAPPSLRTEQPAVQRLLETLATRTPRLLSGLVRGQSWVADRGSPSVVVSQYTDSEGAAALSEAQAETFRRDFVVGVGPQRTGFVTETRRFGHTWPVQPAELSVPLHCWHGDRDANVPVADARRVADAADGVLTVRDADHATALVECRAALLDACLE</sequence>
<feature type="region of interest" description="Disordered" evidence="1">
    <location>
        <begin position="1"/>
        <end position="36"/>
    </location>
</feature>
<evidence type="ECO:0000256" key="1">
    <source>
        <dbReference type="SAM" id="MobiDB-lite"/>
    </source>
</evidence>
<feature type="compositionally biased region" description="Low complexity" evidence="1">
    <location>
        <begin position="27"/>
        <end position="36"/>
    </location>
</feature>
<proteinExistence type="predicted"/>
<name>A0A1G9V2I1_9EURY</name>
<dbReference type="SUPFAM" id="SSF53474">
    <property type="entry name" value="alpha/beta-Hydrolases"/>
    <property type="match status" value="1"/>
</dbReference>
<protein>
    <submittedName>
        <fullName evidence="3">Pimeloyl-ACP methyl ester carboxylesterase</fullName>
    </submittedName>
</protein>
<reference evidence="3 4" key="1">
    <citation type="submission" date="2016-10" db="EMBL/GenBank/DDBJ databases">
        <authorList>
            <person name="de Groot N.N."/>
        </authorList>
    </citation>
    <scope>NUCLEOTIDE SEQUENCE [LARGE SCALE GENOMIC DNA]</scope>
    <source>
        <strain evidence="4">EB21,IBRC-M 10013,KCTC 4048</strain>
    </source>
</reference>